<evidence type="ECO:0000313" key="7">
    <source>
        <dbReference type="Proteomes" id="UP000231564"/>
    </source>
</evidence>
<dbReference type="Proteomes" id="UP000231564">
    <property type="component" value="Chromosome MARIT"/>
</dbReference>
<evidence type="ECO:0000313" key="2">
    <source>
        <dbReference type="EMBL" id="SFZ80393.1"/>
    </source>
</evidence>
<protein>
    <submittedName>
        <fullName evidence="5">Transposase DNA binding site ISRme3</fullName>
    </submittedName>
</protein>
<evidence type="ECO:0000256" key="1">
    <source>
        <dbReference type="SAM" id="Coils"/>
    </source>
</evidence>
<dbReference type="InterPro" id="IPR002514">
    <property type="entry name" value="Transposase_8"/>
</dbReference>
<evidence type="ECO:0000313" key="5">
    <source>
        <dbReference type="EMBL" id="SFZ83303.1"/>
    </source>
</evidence>
<reference evidence="5 7" key="1">
    <citation type="submission" date="2016-11" db="EMBL/GenBank/DDBJ databases">
        <authorList>
            <person name="Jaros S."/>
            <person name="Januszkiewicz K."/>
            <person name="Wedrychowicz H."/>
        </authorList>
    </citation>
    <scope>NUCLEOTIDE SEQUENCE [LARGE SCALE GENOMIC DNA]</scope>
    <source>
        <strain evidence="5">NCIMB 2154T</strain>
    </source>
</reference>
<gene>
    <name evidence="2" type="ORF">MARIT_0498</name>
    <name evidence="3" type="ORF">MARIT_1582</name>
    <name evidence="4" type="ORF">MARIT_1600</name>
    <name evidence="5" type="ORF">MARIT_1998</name>
    <name evidence="6" type="ORF">MARIT_2917</name>
</gene>
<evidence type="ECO:0000313" key="3">
    <source>
        <dbReference type="EMBL" id="SFZ82427.1"/>
    </source>
</evidence>
<organism evidence="5 7">
    <name type="scientific">Tenacibaculum maritimum NCIMB 2154</name>
    <dbReference type="NCBI Taxonomy" id="1349785"/>
    <lineage>
        <taxon>Bacteria</taxon>
        <taxon>Pseudomonadati</taxon>
        <taxon>Bacteroidota</taxon>
        <taxon>Flavobacteriia</taxon>
        <taxon>Flavobacteriales</taxon>
        <taxon>Flavobacteriaceae</taxon>
        <taxon>Tenacibaculum</taxon>
    </lineage>
</organism>
<dbReference type="KEGG" id="tmar:MARIT_0498"/>
<dbReference type="InterPro" id="IPR009057">
    <property type="entry name" value="Homeodomain-like_sf"/>
</dbReference>
<name>A0A2H1EAK0_9FLAO</name>
<dbReference type="EMBL" id="LT634361">
    <property type="protein sequence ID" value="SFZ80393.1"/>
    <property type="molecule type" value="Genomic_DNA"/>
</dbReference>
<evidence type="ECO:0000313" key="4">
    <source>
        <dbReference type="EMBL" id="SFZ82462.1"/>
    </source>
</evidence>
<dbReference type="EMBL" id="LT634361">
    <property type="protein sequence ID" value="SFZ83303.1"/>
    <property type="molecule type" value="Genomic_DNA"/>
</dbReference>
<keyword evidence="7" id="KW-1185">Reference proteome</keyword>
<dbReference type="GO" id="GO:0004803">
    <property type="term" value="F:transposase activity"/>
    <property type="evidence" value="ECO:0007669"/>
    <property type="project" value="InterPro"/>
</dbReference>
<accession>A0A2H1EAK0</accession>
<dbReference type="Gene3D" id="1.10.10.60">
    <property type="entry name" value="Homeodomain-like"/>
    <property type="match status" value="1"/>
</dbReference>
<dbReference type="KEGG" id="tmar:MARIT_1582"/>
<dbReference type="KEGG" id="tmar:MARIT_2917"/>
<proteinExistence type="predicted"/>
<dbReference type="EMBL" id="LT634361">
    <property type="protein sequence ID" value="SFZ82427.1"/>
    <property type="molecule type" value="Genomic_DNA"/>
</dbReference>
<dbReference type="EMBL" id="LT634361">
    <property type="protein sequence ID" value="SFZ84803.1"/>
    <property type="molecule type" value="Genomic_DNA"/>
</dbReference>
<dbReference type="KEGG" id="tmar:MARIT_1600"/>
<dbReference type="GO" id="GO:0003677">
    <property type="term" value="F:DNA binding"/>
    <property type="evidence" value="ECO:0007669"/>
    <property type="project" value="InterPro"/>
</dbReference>
<dbReference type="KEGG" id="tmar:MARIT_1998"/>
<dbReference type="EMBL" id="LT634361">
    <property type="protein sequence ID" value="SFZ82462.1"/>
    <property type="molecule type" value="Genomic_DNA"/>
</dbReference>
<dbReference type="SUPFAM" id="SSF46689">
    <property type="entry name" value="Homeodomain-like"/>
    <property type="match status" value="1"/>
</dbReference>
<keyword evidence="1" id="KW-0175">Coiled coil</keyword>
<dbReference type="GO" id="GO:0006313">
    <property type="term" value="P:DNA transposition"/>
    <property type="evidence" value="ECO:0007669"/>
    <property type="project" value="InterPro"/>
</dbReference>
<dbReference type="AlphaFoldDB" id="A0A2H1EAK0"/>
<evidence type="ECO:0000313" key="6">
    <source>
        <dbReference type="EMBL" id="SFZ84803.1"/>
    </source>
</evidence>
<sequence>MAKKYDNDFKVMLVELLKSGRKAKSLSEEYGVNDGVIRRWKREYEAKSGDFSKKRELSVEAQELKALKKELREVKLERDILKKAVSIFSKSDK</sequence>
<dbReference type="Pfam" id="PF01527">
    <property type="entry name" value="HTH_Tnp_1"/>
    <property type="match status" value="1"/>
</dbReference>
<feature type="coiled-coil region" evidence="1">
    <location>
        <begin position="54"/>
        <end position="84"/>
    </location>
</feature>